<dbReference type="EMBL" id="FOCE01000001">
    <property type="protein sequence ID" value="SEM41613.1"/>
    <property type="molecule type" value="Genomic_DNA"/>
</dbReference>
<dbReference type="GO" id="GO:0051213">
    <property type="term" value="F:dioxygenase activity"/>
    <property type="evidence" value="ECO:0007669"/>
    <property type="project" value="UniProtKB-KW"/>
</dbReference>
<protein>
    <submittedName>
        <fullName evidence="2">2,3-dihydroxybiphenyl 1,2-dioxygenase</fullName>
    </submittedName>
</protein>
<dbReference type="Gene3D" id="3.10.180.10">
    <property type="entry name" value="2,3-Dihydroxybiphenyl 1,2-Dioxygenase, domain 1"/>
    <property type="match status" value="2"/>
</dbReference>
<keyword evidence="2" id="KW-0560">Oxidoreductase</keyword>
<sequence length="326" mass="36540">MAIIALGYLGLRSDRLDEWSDFAGHLLGMQKIDRGGRALAFRMDDKMQRLLVSDEPGETLAFLGFEVAQRDDLQAYAARLDAAGVAVHAAAPGLADRRFVGDLIWFHDPAGNRVELFHAPMIASDPFVPGRPIDGFRTGPLGMGHAVLHVKDIAVMMPFYRDLLDFHVTDYGLTPYGLYFFHLNDRHHSFAMVGSGQQGFHHFMVEFQNLDDVGQGYDLAQQRENGVAYTLGRHTNDYMTSYYANSPSGFFVENGWGGRLIDPATWEPHETHDGPSFWGHERLYLAEEAGRKRLRDMRLDAAARGRRAPPVADCPWLYGELSKVGK</sequence>
<dbReference type="OrthoDB" id="9803142at2"/>
<feature type="domain" description="VOC" evidence="1">
    <location>
        <begin position="142"/>
        <end position="257"/>
    </location>
</feature>
<gene>
    <name evidence="2" type="ORF">SAMN04488103_10186</name>
</gene>
<name>A0A1H7Y6I4_9RHOB</name>
<evidence type="ECO:0000259" key="1">
    <source>
        <dbReference type="PROSITE" id="PS51819"/>
    </source>
</evidence>
<dbReference type="PANTHER" id="PTHR21366:SF14">
    <property type="entry name" value="GLYOXALASE DOMAIN-CONTAINING PROTEIN 5"/>
    <property type="match status" value="1"/>
</dbReference>
<evidence type="ECO:0000313" key="3">
    <source>
        <dbReference type="Proteomes" id="UP000198761"/>
    </source>
</evidence>
<dbReference type="InterPro" id="IPR029068">
    <property type="entry name" value="Glyas_Bleomycin-R_OHBP_Dase"/>
</dbReference>
<dbReference type="PANTHER" id="PTHR21366">
    <property type="entry name" value="GLYOXALASE FAMILY PROTEIN"/>
    <property type="match status" value="1"/>
</dbReference>
<dbReference type="Proteomes" id="UP000198761">
    <property type="component" value="Unassembled WGS sequence"/>
</dbReference>
<dbReference type="Pfam" id="PF00903">
    <property type="entry name" value="Glyoxalase"/>
    <property type="match status" value="1"/>
</dbReference>
<feature type="domain" description="VOC" evidence="1">
    <location>
        <begin position="5"/>
        <end position="119"/>
    </location>
</feature>
<accession>A0A1H7Y6I4</accession>
<evidence type="ECO:0000313" key="2">
    <source>
        <dbReference type="EMBL" id="SEM41613.1"/>
    </source>
</evidence>
<dbReference type="InterPro" id="IPR037523">
    <property type="entry name" value="VOC_core"/>
</dbReference>
<dbReference type="Pfam" id="PF22632">
    <property type="entry name" value="BphC_D1"/>
    <property type="match status" value="1"/>
</dbReference>
<dbReference type="PROSITE" id="PS51819">
    <property type="entry name" value="VOC"/>
    <property type="match status" value="2"/>
</dbReference>
<organism evidence="2 3">
    <name type="scientific">Gemmobacter aquatilis</name>
    <dbReference type="NCBI Taxonomy" id="933059"/>
    <lineage>
        <taxon>Bacteria</taxon>
        <taxon>Pseudomonadati</taxon>
        <taxon>Pseudomonadota</taxon>
        <taxon>Alphaproteobacteria</taxon>
        <taxon>Rhodobacterales</taxon>
        <taxon>Paracoccaceae</taxon>
        <taxon>Gemmobacter</taxon>
    </lineage>
</organism>
<keyword evidence="2" id="KW-0223">Dioxygenase</keyword>
<keyword evidence="3" id="KW-1185">Reference proteome</keyword>
<dbReference type="AlphaFoldDB" id="A0A1H7Y6I4"/>
<proteinExistence type="predicted"/>
<dbReference type="STRING" id="933059.SAMN04488103_10186"/>
<dbReference type="RefSeq" id="WP_091296958.1">
    <property type="nucleotide sequence ID" value="NZ_FOCE01000001.1"/>
</dbReference>
<dbReference type="InterPro" id="IPR004360">
    <property type="entry name" value="Glyas_Fos-R_dOase_dom"/>
</dbReference>
<dbReference type="SUPFAM" id="SSF54593">
    <property type="entry name" value="Glyoxalase/Bleomycin resistance protein/Dihydroxybiphenyl dioxygenase"/>
    <property type="match status" value="1"/>
</dbReference>
<dbReference type="InterPro" id="IPR050383">
    <property type="entry name" value="GlyoxalaseI/FosfomycinResist"/>
</dbReference>
<reference evidence="2 3" key="1">
    <citation type="submission" date="2016-10" db="EMBL/GenBank/DDBJ databases">
        <authorList>
            <person name="de Groot N.N."/>
        </authorList>
    </citation>
    <scope>NUCLEOTIDE SEQUENCE [LARGE SCALE GENOMIC DNA]</scope>
    <source>
        <strain evidence="2 3">DSM 3857</strain>
    </source>
</reference>